<keyword evidence="2" id="KW-0540">Nuclease</keyword>
<sequence>METSDLTIAEIKAGVRRVRDPEFWGAPYGTPITPGLREAHRRGGASAVKKHLKGKKKPAKKTPSSSSGTRTTTPRVKGPAVLDRATGLLRAWGSADDAPDVVRKNVKSKYKVEYVKKAELDKARALAIARSKKNYRPTKQDIQFTKYIIKNGGPGSKRSDREKNMDKLRGDFTMRSARSWAVYNAFGGISPNGKDKGYVPCLGCGIKMTWHNDPKFTNYPKFEHDKIITTGDGGLYHSQNVIPMCAGCNNQRGNKKLWESQAFKGAKPSWYEEHAELVARTRPSATVKQKRPKNEVFPNVMPIPPGKARAERKSQFDIIRRTEDIWKVTDKVVVDESPSNGDRVSANLWNFDGRHNDIEAGVFPPDVDDPTRTVVGRLVMEVVDSPFGSYERSLVVEDDGLISFVEPETVQQVAPAPDFDDAETFNDETTNGTGGGGGGRGRLDTRASRRSRNAVSAGTKALALLGALETKGRIRRVRTAAGVAKYGLPIGSIITRDIIELNFAASGKKKRRAVFKNYPDDIRTTDDIAKPRKTELDAFWKRATNSREWLRDGFVDNAFSNPSNPAKLNGTAIRFAAVRRNDGTYRVHLTPEGPVGVEEIFYAADVDEALDYMAALVQRRYARRNKMSDKPDPDGKWHVNRRERDLDETLWGYYSGLRGVDWANEDDDVSDDEDSRLALVDKEAAELGYKWGRSQSRQGDVGIWAKEMMNSVMRSHEELYPGFAQLHDEIIAHDEAVAWNGRNVNPWSGKQRITLAMNPKYFGENPSDLNVDSMIWISKRTEERSEFNGVDMQKLQEDTGLDKYNAMVLNVMTHELGHTVGNILQSRLYQDGYVPRGQGHVAQEEHTTWAAYEFRERMLDMLLEYGAIDEDAVDNMSFDEMNQLLDSRLMPSTFDRQFFQDHVSGYSSTNFSEVMAEVWAAYQLDPNPSDFVMDMGSLMEEALQTYLADESGPRQKSAFADYTNMERDY</sequence>
<gene>
    <name evidence="2" type="primary">23</name>
    <name evidence="2" type="ORF">SEA_CHISANAKITSUNE_23</name>
</gene>
<keyword evidence="2" id="KW-0255">Endonuclease</keyword>
<proteinExistence type="predicted"/>
<dbReference type="GeneID" id="77951996"/>
<reference evidence="2 3" key="1">
    <citation type="submission" date="2021-08" db="EMBL/GenBank/DDBJ databases">
        <authorList>
            <person name="Abebe M.A."/>
            <person name="Anderson J.Z."/>
            <person name="Burris R."/>
            <person name="Durrani M."/>
            <person name="Fetterly M.N."/>
            <person name="Fowler R.A."/>
            <person name="Friedman A."/>
            <person name="Khuong T.M."/>
            <person name="Konnor C.A."/>
            <person name="Madden B.G."/>
            <person name="Makula M.N."/>
            <person name="McTigue K."/>
            <person name="Morgan A.R."/>
            <person name="Qureshi S.I."/>
            <person name="Rainey M."/>
            <person name="Scherer A.E."/>
            <person name="Singer L."/>
            <person name="Thakar S.M."/>
            <person name="Truong P."/>
            <person name="Zaeean M.H."/>
            <person name="Balish M.F."/>
            <person name="Garlena R.A."/>
            <person name="Russell D.A."/>
            <person name="Jacobs-Sera D."/>
            <person name="Hatfull G.F."/>
        </authorList>
    </citation>
    <scope>NUCLEOTIDE SEQUENCE [LARGE SCALE GENOMIC DNA]</scope>
</reference>
<dbReference type="GO" id="GO:0004519">
    <property type="term" value="F:endonuclease activity"/>
    <property type="evidence" value="ECO:0007669"/>
    <property type="project" value="UniProtKB-KW"/>
</dbReference>
<feature type="compositionally biased region" description="Basic residues" evidence="1">
    <location>
        <begin position="39"/>
        <end position="60"/>
    </location>
</feature>
<keyword evidence="2" id="KW-0378">Hydrolase</keyword>
<dbReference type="Gene3D" id="1.10.30.50">
    <property type="match status" value="1"/>
</dbReference>
<evidence type="ECO:0000313" key="2">
    <source>
        <dbReference type="EMBL" id="QZE10794.1"/>
    </source>
</evidence>
<evidence type="ECO:0000256" key="1">
    <source>
        <dbReference type="SAM" id="MobiDB-lite"/>
    </source>
</evidence>
<dbReference type="RefSeq" id="YP_010675670.1">
    <property type="nucleotide sequence ID" value="NC_071006.1"/>
</dbReference>
<feature type="region of interest" description="Disordered" evidence="1">
    <location>
        <begin position="26"/>
        <end position="79"/>
    </location>
</feature>
<feature type="region of interest" description="Disordered" evidence="1">
    <location>
        <begin position="418"/>
        <end position="452"/>
    </location>
</feature>
<dbReference type="KEGG" id="vg:77951996"/>
<feature type="compositionally biased region" description="Low complexity" evidence="1">
    <location>
        <begin position="61"/>
        <end position="75"/>
    </location>
</feature>
<name>A0AAE8BX74_9CAUD</name>
<evidence type="ECO:0000313" key="3">
    <source>
        <dbReference type="Proteomes" id="UP000827561"/>
    </source>
</evidence>
<organism evidence="2 3">
    <name type="scientific">Gordonia phage ChisanaKitsune</name>
    <dbReference type="NCBI Taxonomy" id="2871538"/>
    <lineage>
        <taxon>Viruses</taxon>
        <taxon>Duplodnaviria</taxon>
        <taxon>Heunggongvirae</taxon>
        <taxon>Uroviricota</taxon>
        <taxon>Caudoviricetes</taxon>
        <taxon>Chidieberevirus</taxon>
        <taxon>Chidieberevirus chisanakitsune</taxon>
    </lineage>
</organism>
<dbReference type="EMBL" id="MZ820089">
    <property type="protein sequence ID" value="QZE10794.1"/>
    <property type="molecule type" value="Genomic_DNA"/>
</dbReference>
<protein>
    <submittedName>
        <fullName evidence="2">HNH endonuclease</fullName>
    </submittedName>
</protein>
<dbReference type="Proteomes" id="UP000827561">
    <property type="component" value="Segment"/>
</dbReference>
<accession>A0AAE8BX74</accession>
<keyword evidence="3" id="KW-1185">Reference proteome</keyword>